<dbReference type="EMBL" id="JACHIW010000002">
    <property type="protein sequence ID" value="MBB5158328.1"/>
    <property type="molecule type" value="Genomic_DNA"/>
</dbReference>
<sequence length="185" mass="19165">MPAEHPDQLRRWWWKTPLAVRLLPAAALLIATGTGVLSALPAGGQDLAALPQPPQAPIGYLAQTTTAPAPATPTTTTEPEPATPTTTPTNTTTTSTTTPRPTTSTTTTTPPQQPQPTHPDIPPGQDGNNGRPHPTTATTTDEQESAPTVTEGQRCSHQGDVGSTASGAPASCQRSGDGKLRWTTQ</sequence>
<protein>
    <submittedName>
        <fullName evidence="2">Uncharacterized protein</fullName>
    </submittedName>
</protein>
<accession>A0A840QHQ9</accession>
<feature type="compositionally biased region" description="Polar residues" evidence="1">
    <location>
        <begin position="135"/>
        <end position="166"/>
    </location>
</feature>
<dbReference type="Proteomes" id="UP000584374">
    <property type="component" value="Unassembled WGS sequence"/>
</dbReference>
<feature type="region of interest" description="Disordered" evidence="1">
    <location>
        <begin position="66"/>
        <end position="185"/>
    </location>
</feature>
<reference evidence="2 3" key="1">
    <citation type="submission" date="2020-08" db="EMBL/GenBank/DDBJ databases">
        <title>Sequencing the genomes of 1000 actinobacteria strains.</title>
        <authorList>
            <person name="Klenk H.-P."/>
        </authorList>
    </citation>
    <scope>NUCLEOTIDE SEQUENCE [LARGE SCALE GENOMIC DNA]</scope>
    <source>
        <strain evidence="2 3">DSM 45584</strain>
    </source>
</reference>
<evidence type="ECO:0000256" key="1">
    <source>
        <dbReference type="SAM" id="MobiDB-lite"/>
    </source>
</evidence>
<dbReference type="RefSeq" id="WP_184732639.1">
    <property type="nucleotide sequence ID" value="NZ_JACHIW010000002.1"/>
</dbReference>
<name>A0A840QHQ9_9PSEU</name>
<proteinExistence type="predicted"/>
<dbReference type="AlphaFoldDB" id="A0A840QHQ9"/>
<feature type="compositionally biased region" description="Low complexity" evidence="1">
    <location>
        <begin position="66"/>
        <end position="110"/>
    </location>
</feature>
<keyword evidence="3" id="KW-1185">Reference proteome</keyword>
<gene>
    <name evidence="2" type="ORF">BJ970_005927</name>
</gene>
<organism evidence="2 3">
    <name type="scientific">Saccharopolyspora phatthalungensis</name>
    <dbReference type="NCBI Taxonomy" id="664693"/>
    <lineage>
        <taxon>Bacteria</taxon>
        <taxon>Bacillati</taxon>
        <taxon>Actinomycetota</taxon>
        <taxon>Actinomycetes</taxon>
        <taxon>Pseudonocardiales</taxon>
        <taxon>Pseudonocardiaceae</taxon>
        <taxon>Saccharopolyspora</taxon>
    </lineage>
</organism>
<evidence type="ECO:0000313" key="2">
    <source>
        <dbReference type="EMBL" id="MBB5158328.1"/>
    </source>
</evidence>
<comment type="caution">
    <text evidence="2">The sequence shown here is derived from an EMBL/GenBank/DDBJ whole genome shotgun (WGS) entry which is preliminary data.</text>
</comment>
<feature type="compositionally biased region" description="Pro residues" evidence="1">
    <location>
        <begin position="111"/>
        <end position="122"/>
    </location>
</feature>
<evidence type="ECO:0000313" key="3">
    <source>
        <dbReference type="Proteomes" id="UP000584374"/>
    </source>
</evidence>
<feature type="compositionally biased region" description="Basic and acidic residues" evidence="1">
    <location>
        <begin position="176"/>
        <end position="185"/>
    </location>
</feature>